<feature type="domain" description="D-isomer specific 2-hydroxyacid dehydrogenase NAD-binding" evidence="2">
    <location>
        <begin position="111"/>
        <end position="278"/>
    </location>
</feature>
<evidence type="ECO:0000259" key="2">
    <source>
        <dbReference type="Pfam" id="PF02826"/>
    </source>
</evidence>
<dbReference type="InterPro" id="IPR036291">
    <property type="entry name" value="NAD(P)-bd_dom_sf"/>
</dbReference>
<sequence>MAKVLVSRHLSNPAIDALRACKEIDIVLWEPDCKADRDWLLSNAVGAVGLVVTLSDKVDAQLLDSAGPSLKIVSTMSVGYDHVDVPGLKARGIKLGFTPDVLTDAVADIAIMLALMASRNVKQAMEIVHNGNWPNTPWSPSLLTGPQLSNPGTTIGFIGFGRISRATLARLIPFRISRVLYTRSVAPRSPTTDTALLSEFPTLKEAKWVGLDELARESDFVFVLAPGGQATKHLVGKDFLSNMKRDAILVNPGRGVQSDAAAFQQAVFTNFGMGAGGDLPLGDDVRSLIPMRSPKSLEKVASGVQG</sequence>
<proteinExistence type="predicted"/>
<accession>A0A8H3BS39</accession>
<name>A0A8H3BS39_9AGAM</name>
<dbReference type="PANTHER" id="PTHR10996">
    <property type="entry name" value="2-HYDROXYACID DEHYDROGENASE-RELATED"/>
    <property type="match status" value="1"/>
</dbReference>
<dbReference type="GO" id="GO:0016618">
    <property type="term" value="F:hydroxypyruvate reductase [NAD(P)H] activity"/>
    <property type="evidence" value="ECO:0007669"/>
    <property type="project" value="TreeGrafter"/>
</dbReference>
<dbReference type="SUPFAM" id="SSF51735">
    <property type="entry name" value="NAD(P)-binding Rossmann-fold domains"/>
    <property type="match status" value="1"/>
</dbReference>
<comment type="caution">
    <text evidence="3">The sequence shown here is derived from an EMBL/GenBank/DDBJ whole genome shotgun (WGS) entry which is preliminary data.</text>
</comment>
<evidence type="ECO:0000313" key="4">
    <source>
        <dbReference type="Proteomes" id="UP000663841"/>
    </source>
</evidence>
<dbReference type="Proteomes" id="UP000663841">
    <property type="component" value="Unassembled WGS sequence"/>
</dbReference>
<reference evidence="3" key="1">
    <citation type="submission" date="2021-01" db="EMBL/GenBank/DDBJ databases">
        <authorList>
            <person name="Kaushik A."/>
        </authorList>
    </citation>
    <scope>NUCLEOTIDE SEQUENCE</scope>
    <source>
        <strain evidence="3">AG3-T5</strain>
    </source>
</reference>
<dbReference type="PANTHER" id="PTHR10996:SF277">
    <property type="entry name" value="GLYOXYLATE REDUCTASE_HYDROXYPYRUVATE REDUCTASE"/>
    <property type="match status" value="1"/>
</dbReference>
<dbReference type="InterPro" id="IPR006140">
    <property type="entry name" value="D-isomer_DH_NAD-bd"/>
</dbReference>
<dbReference type="Pfam" id="PF02826">
    <property type="entry name" value="2-Hacid_dh_C"/>
    <property type="match status" value="1"/>
</dbReference>
<dbReference type="GO" id="GO:0030267">
    <property type="term" value="F:glyoxylate reductase (NADPH) activity"/>
    <property type="evidence" value="ECO:0007669"/>
    <property type="project" value="TreeGrafter"/>
</dbReference>
<evidence type="ECO:0000313" key="3">
    <source>
        <dbReference type="EMBL" id="CAE6462962.1"/>
    </source>
</evidence>
<gene>
    <name evidence="3" type="ORF">RDB_LOCUS156356</name>
</gene>
<dbReference type="Gene3D" id="3.40.50.720">
    <property type="entry name" value="NAD(P)-binding Rossmann-like Domain"/>
    <property type="match status" value="2"/>
</dbReference>
<protein>
    <recommendedName>
        <fullName evidence="2">D-isomer specific 2-hydroxyacid dehydrogenase NAD-binding domain-containing protein</fullName>
    </recommendedName>
</protein>
<dbReference type="GO" id="GO:0005829">
    <property type="term" value="C:cytosol"/>
    <property type="evidence" value="ECO:0007669"/>
    <property type="project" value="TreeGrafter"/>
</dbReference>
<dbReference type="GO" id="GO:0051287">
    <property type="term" value="F:NAD binding"/>
    <property type="evidence" value="ECO:0007669"/>
    <property type="project" value="InterPro"/>
</dbReference>
<organism evidence="3 4">
    <name type="scientific">Rhizoctonia solani</name>
    <dbReference type="NCBI Taxonomy" id="456999"/>
    <lineage>
        <taxon>Eukaryota</taxon>
        <taxon>Fungi</taxon>
        <taxon>Dikarya</taxon>
        <taxon>Basidiomycota</taxon>
        <taxon>Agaricomycotina</taxon>
        <taxon>Agaricomycetes</taxon>
        <taxon>Cantharellales</taxon>
        <taxon>Ceratobasidiaceae</taxon>
        <taxon>Rhizoctonia</taxon>
    </lineage>
</organism>
<dbReference type="SUPFAM" id="SSF52283">
    <property type="entry name" value="Formate/glycerate dehydrogenase catalytic domain-like"/>
    <property type="match status" value="1"/>
</dbReference>
<keyword evidence="1" id="KW-0560">Oxidoreductase</keyword>
<dbReference type="EMBL" id="CAJMWW010000290">
    <property type="protein sequence ID" value="CAE6462962.1"/>
    <property type="molecule type" value="Genomic_DNA"/>
</dbReference>
<dbReference type="AlphaFoldDB" id="A0A8H3BS39"/>
<dbReference type="InterPro" id="IPR050223">
    <property type="entry name" value="D-isomer_2-hydroxyacid_DH"/>
</dbReference>
<evidence type="ECO:0000256" key="1">
    <source>
        <dbReference type="ARBA" id="ARBA00023002"/>
    </source>
</evidence>